<reference evidence="1 2" key="1">
    <citation type="submission" date="2020-08" db="EMBL/GenBank/DDBJ databases">
        <title>Genomic Encyclopedia of Type Strains, Phase IV (KMG-IV): sequencing the most valuable type-strain genomes for metagenomic binning, comparative biology and taxonomic classification.</title>
        <authorList>
            <person name="Goeker M."/>
        </authorList>
    </citation>
    <scope>NUCLEOTIDE SEQUENCE [LARGE SCALE GENOMIC DNA]</scope>
    <source>
        <strain evidence="1 2">DSM 101064</strain>
    </source>
</reference>
<proteinExistence type="predicted"/>
<evidence type="ECO:0000313" key="2">
    <source>
        <dbReference type="Proteomes" id="UP000535415"/>
    </source>
</evidence>
<evidence type="ECO:0000313" key="1">
    <source>
        <dbReference type="EMBL" id="MBB5720878.1"/>
    </source>
</evidence>
<dbReference type="InterPro" id="IPR027417">
    <property type="entry name" value="P-loop_NTPase"/>
</dbReference>
<dbReference type="PANTHER" id="PTHR30050:SF5">
    <property type="entry name" value="DNAA REGULATORY INACTIVATOR HDA"/>
    <property type="match status" value="1"/>
</dbReference>
<organism evidence="1 2">
    <name type="scientific">Yoonia ponticola</name>
    <dbReference type="NCBI Taxonomy" id="1524255"/>
    <lineage>
        <taxon>Bacteria</taxon>
        <taxon>Pseudomonadati</taxon>
        <taxon>Pseudomonadota</taxon>
        <taxon>Alphaproteobacteria</taxon>
        <taxon>Rhodobacterales</taxon>
        <taxon>Paracoccaceae</taxon>
        <taxon>Yoonia</taxon>
    </lineage>
</organism>
<sequence length="222" mass="24100">MATQLTFELPAGVALTAGDFFVSEANATAYVLVTHVNSWPERKLVLTGPEGSGKSHLARVFATNENAMIIPAATLTGEMTRPKRPVVIEDIEQLSKSGETAMFHLHNHMREVGLPLLITARSAPSRWNIALPDLASRMQAATPTVIGNPDDDLLTAIIMKLFADRQIMPSPKLPSYLTMRIERSYRAAAEIVAAMDAAALTNKRDVNEKLAGQVLAQVEAEV</sequence>
<protein>
    <submittedName>
        <fullName evidence="1">Chromosomal replication initiation ATPase DnaA</fullName>
    </submittedName>
</protein>
<dbReference type="RefSeq" id="WP_183524946.1">
    <property type="nucleotide sequence ID" value="NZ_JACIJM010000001.1"/>
</dbReference>
<accession>A0A7W9EWR0</accession>
<dbReference type="SUPFAM" id="SSF52540">
    <property type="entry name" value="P-loop containing nucleoside triphosphate hydrolases"/>
    <property type="match status" value="1"/>
</dbReference>
<dbReference type="Gene3D" id="3.40.50.300">
    <property type="entry name" value="P-loop containing nucleotide triphosphate hydrolases"/>
    <property type="match status" value="1"/>
</dbReference>
<dbReference type="PANTHER" id="PTHR30050">
    <property type="entry name" value="CHROMOSOMAL REPLICATION INITIATOR PROTEIN DNAA"/>
    <property type="match status" value="1"/>
</dbReference>
<dbReference type="GO" id="GO:0006270">
    <property type="term" value="P:DNA replication initiation"/>
    <property type="evidence" value="ECO:0007669"/>
    <property type="project" value="TreeGrafter"/>
</dbReference>
<dbReference type="EMBL" id="JACIJM010000001">
    <property type="protein sequence ID" value="MBB5720878.1"/>
    <property type="molecule type" value="Genomic_DNA"/>
</dbReference>
<keyword evidence="2" id="KW-1185">Reference proteome</keyword>
<dbReference type="GO" id="GO:0003688">
    <property type="term" value="F:DNA replication origin binding"/>
    <property type="evidence" value="ECO:0007669"/>
    <property type="project" value="TreeGrafter"/>
</dbReference>
<gene>
    <name evidence="1" type="ORF">FHS72_000482</name>
</gene>
<name>A0A7W9EWR0_9RHOB</name>
<dbReference type="GO" id="GO:0005886">
    <property type="term" value="C:plasma membrane"/>
    <property type="evidence" value="ECO:0007669"/>
    <property type="project" value="TreeGrafter"/>
</dbReference>
<dbReference type="Proteomes" id="UP000535415">
    <property type="component" value="Unassembled WGS sequence"/>
</dbReference>
<dbReference type="Gene3D" id="1.10.8.60">
    <property type="match status" value="1"/>
</dbReference>
<dbReference type="AlphaFoldDB" id="A0A7W9EWR0"/>
<comment type="caution">
    <text evidence="1">The sequence shown here is derived from an EMBL/GenBank/DDBJ whole genome shotgun (WGS) entry which is preliminary data.</text>
</comment>